<protein>
    <recommendedName>
        <fullName evidence="1">MADF domain-containing protein</fullName>
    </recommendedName>
</protein>
<feature type="domain" description="MADF" evidence="1">
    <location>
        <begin position="9"/>
        <end position="109"/>
    </location>
</feature>
<evidence type="ECO:0000313" key="2">
    <source>
        <dbReference type="EMBL" id="KAK5641555.1"/>
    </source>
</evidence>
<proteinExistence type="predicted"/>
<keyword evidence="3" id="KW-1185">Reference proteome</keyword>
<name>A0AAN7ZCY0_9COLE</name>
<dbReference type="AlphaFoldDB" id="A0AAN7ZCY0"/>
<reference evidence="2 3" key="1">
    <citation type="journal article" date="2024" name="Insects">
        <title>An Improved Chromosome-Level Genome Assembly of the Firefly Pyrocoelia pectoralis.</title>
        <authorList>
            <person name="Fu X."/>
            <person name="Meyer-Rochow V.B."/>
            <person name="Ballantyne L."/>
            <person name="Zhu X."/>
        </authorList>
    </citation>
    <scope>NUCLEOTIDE SEQUENCE [LARGE SCALE GENOMIC DNA]</scope>
    <source>
        <strain evidence="2">XCY_ONT2</strain>
    </source>
</reference>
<evidence type="ECO:0000259" key="1">
    <source>
        <dbReference type="PROSITE" id="PS51029"/>
    </source>
</evidence>
<accession>A0AAN7ZCY0</accession>
<sequence length="148" mass="17430">MDVDVDTEDFIAEIEQFPDIWDTSSNDYGNNVIKKNSWEQVILKFCPDFGDKPTVEKTTTVIFFTIQRRKLLLLKSIANLMRVYFGSSCAGRLKYIYFNANLLRTDRTSVYSQLLYMTIEHISTYVWYTAKIAKKLYFLIGMCHFLWS</sequence>
<dbReference type="EMBL" id="JAVRBK010000007">
    <property type="protein sequence ID" value="KAK5641555.1"/>
    <property type="molecule type" value="Genomic_DNA"/>
</dbReference>
<gene>
    <name evidence="2" type="ORF">RI129_010102</name>
</gene>
<dbReference type="InterPro" id="IPR006578">
    <property type="entry name" value="MADF-dom"/>
</dbReference>
<evidence type="ECO:0000313" key="3">
    <source>
        <dbReference type="Proteomes" id="UP001329430"/>
    </source>
</evidence>
<organism evidence="2 3">
    <name type="scientific">Pyrocoelia pectoralis</name>
    <dbReference type="NCBI Taxonomy" id="417401"/>
    <lineage>
        <taxon>Eukaryota</taxon>
        <taxon>Metazoa</taxon>
        <taxon>Ecdysozoa</taxon>
        <taxon>Arthropoda</taxon>
        <taxon>Hexapoda</taxon>
        <taxon>Insecta</taxon>
        <taxon>Pterygota</taxon>
        <taxon>Neoptera</taxon>
        <taxon>Endopterygota</taxon>
        <taxon>Coleoptera</taxon>
        <taxon>Polyphaga</taxon>
        <taxon>Elateriformia</taxon>
        <taxon>Elateroidea</taxon>
        <taxon>Lampyridae</taxon>
        <taxon>Lampyrinae</taxon>
        <taxon>Pyrocoelia</taxon>
    </lineage>
</organism>
<dbReference type="PROSITE" id="PS51029">
    <property type="entry name" value="MADF"/>
    <property type="match status" value="1"/>
</dbReference>
<comment type="caution">
    <text evidence="2">The sequence shown here is derived from an EMBL/GenBank/DDBJ whole genome shotgun (WGS) entry which is preliminary data.</text>
</comment>
<dbReference type="Proteomes" id="UP001329430">
    <property type="component" value="Chromosome 7"/>
</dbReference>